<dbReference type="SMR" id="A0A251N2L6"/>
<dbReference type="GO" id="GO:0005506">
    <property type="term" value="F:iron ion binding"/>
    <property type="evidence" value="ECO:0007669"/>
    <property type="project" value="InterPro"/>
</dbReference>
<dbReference type="CDD" id="cd20654">
    <property type="entry name" value="CYP82"/>
    <property type="match status" value="1"/>
</dbReference>
<sequence length="548" mass="61990">MDFTISPIQILETILSLLLLYVALRIIAYTKKKITSTKTTVTTKLVPQPSGAWPFIGHLPLLRGKDPVAVTLGAMADDHGPIFSLKLGQHQVLVLSAWETVKECLTTNDRVFATRPSMAGGKYLGYDNAAFAIAPYGPYWRHVRKLAMLELLSTKRVEMLSHIRTSEVDLFVKNLLSLCMKNGAGPTPVHLSELIEFLTFNINVRLIVGKRFTAEQYNEKNSDAWRFEKAVKDALYLLGVFVWSDAMPWLEWLDILFGHVGSMKRCFKELDCVLGKWLEEHRQRSRPQCKIDRVESDLMDVMMSSFQEEEDVIFGHSRDNVIKATALVLILTGTESTSVTLTWALSLLLNNPTTLKAAQQELDIHVGRDRWVQESDLPNLKYLQAILKETLRIYPPGPLAGLREATEDCHLAGYHVPKGTRVLVNIWKLQRDPRMWANPGEFQPKRFMTTHADVEFKDQNNFEYIPFSSGRRSCPGMVLGLQVVQLILARLVQGFDMSRVCEEAVDMREGLGLALPKANPLEALLSPRLPLHLYKNPTIASIDEKENP</sequence>
<dbReference type="InterPro" id="IPR001128">
    <property type="entry name" value="Cyt_P450"/>
</dbReference>
<keyword evidence="9" id="KW-0472">Membrane</keyword>
<name>A0A251N2L6_PRUPE</name>
<evidence type="ECO:0000256" key="7">
    <source>
        <dbReference type="PIRSR" id="PIRSR602401-1"/>
    </source>
</evidence>
<dbReference type="GO" id="GO:0046246">
    <property type="term" value="P:terpene biosynthetic process"/>
    <property type="evidence" value="ECO:0000318"/>
    <property type="project" value="GO_Central"/>
</dbReference>
<dbReference type="PRINTS" id="PR00463">
    <property type="entry name" value="EP450I"/>
</dbReference>
<evidence type="ECO:0000256" key="3">
    <source>
        <dbReference type="ARBA" id="ARBA00022723"/>
    </source>
</evidence>
<gene>
    <name evidence="10" type="ORF">PRUPE_8G197000</name>
</gene>
<keyword evidence="3 7" id="KW-0479">Metal-binding</keyword>
<protein>
    <recommendedName>
        <fullName evidence="12">Cytochrome P450</fullName>
    </recommendedName>
</protein>
<dbReference type="AlphaFoldDB" id="A0A251N2L6"/>
<comment type="cofactor">
    <cofactor evidence="7">
        <name>heme</name>
        <dbReference type="ChEBI" id="CHEBI:30413"/>
    </cofactor>
</comment>
<dbReference type="Gramene" id="ONH92809">
    <property type="protein sequence ID" value="ONH92809"/>
    <property type="gene ID" value="PRUPE_8G197000"/>
</dbReference>
<dbReference type="PRINTS" id="PR00385">
    <property type="entry name" value="P450"/>
</dbReference>
<keyword evidence="11" id="KW-1185">Reference proteome</keyword>
<evidence type="ECO:0000256" key="4">
    <source>
        <dbReference type="ARBA" id="ARBA00023002"/>
    </source>
</evidence>
<dbReference type="GO" id="GO:0004497">
    <property type="term" value="F:monooxygenase activity"/>
    <property type="evidence" value="ECO:0000318"/>
    <property type="project" value="GO_Central"/>
</dbReference>
<dbReference type="InterPro" id="IPR036396">
    <property type="entry name" value="Cyt_P450_sf"/>
</dbReference>
<keyword evidence="6 8" id="KW-0503">Monooxygenase</keyword>
<evidence type="ECO:0000313" key="11">
    <source>
        <dbReference type="Proteomes" id="UP000006882"/>
    </source>
</evidence>
<evidence type="ECO:0000256" key="1">
    <source>
        <dbReference type="ARBA" id="ARBA00010617"/>
    </source>
</evidence>
<feature type="binding site" description="axial binding residue" evidence="7">
    <location>
        <position position="474"/>
    </location>
    <ligand>
        <name>heme</name>
        <dbReference type="ChEBI" id="CHEBI:30413"/>
    </ligand>
    <ligandPart>
        <name>Fe</name>
        <dbReference type="ChEBI" id="CHEBI:18248"/>
    </ligandPart>
</feature>
<evidence type="ECO:0008006" key="12">
    <source>
        <dbReference type="Google" id="ProtNLM"/>
    </source>
</evidence>
<dbReference type="InterPro" id="IPR002401">
    <property type="entry name" value="Cyt_P450_E_grp-I"/>
</dbReference>
<proteinExistence type="inferred from homology"/>
<reference evidence="10 11" key="1">
    <citation type="journal article" date="2013" name="Nat. Genet.">
        <title>The high-quality draft genome of peach (Prunus persica) identifies unique patterns of genetic diversity, domestication and genome evolution.</title>
        <authorList>
            <consortium name="International Peach Genome Initiative"/>
            <person name="Verde I."/>
            <person name="Abbott A.G."/>
            <person name="Scalabrin S."/>
            <person name="Jung S."/>
            <person name="Shu S."/>
            <person name="Marroni F."/>
            <person name="Zhebentyayeva T."/>
            <person name="Dettori M.T."/>
            <person name="Grimwood J."/>
            <person name="Cattonaro F."/>
            <person name="Zuccolo A."/>
            <person name="Rossini L."/>
            <person name="Jenkins J."/>
            <person name="Vendramin E."/>
            <person name="Meisel L.A."/>
            <person name="Decroocq V."/>
            <person name="Sosinski B."/>
            <person name="Prochnik S."/>
            <person name="Mitros T."/>
            <person name="Policriti A."/>
            <person name="Cipriani G."/>
            <person name="Dondini L."/>
            <person name="Ficklin S."/>
            <person name="Goodstein D.M."/>
            <person name="Xuan P."/>
            <person name="Del Fabbro C."/>
            <person name="Aramini V."/>
            <person name="Copetti D."/>
            <person name="Gonzalez S."/>
            <person name="Horner D.S."/>
            <person name="Falchi R."/>
            <person name="Lucas S."/>
            <person name="Mica E."/>
            <person name="Maldonado J."/>
            <person name="Lazzari B."/>
            <person name="Bielenberg D."/>
            <person name="Pirona R."/>
            <person name="Miculan M."/>
            <person name="Barakat A."/>
            <person name="Testolin R."/>
            <person name="Stella A."/>
            <person name="Tartarini S."/>
            <person name="Tonutti P."/>
            <person name="Arus P."/>
            <person name="Orellana A."/>
            <person name="Wells C."/>
            <person name="Main D."/>
            <person name="Vizzotto G."/>
            <person name="Silva H."/>
            <person name="Salamini F."/>
            <person name="Schmutz J."/>
            <person name="Morgante M."/>
            <person name="Rokhsar D.S."/>
        </authorList>
    </citation>
    <scope>NUCLEOTIDE SEQUENCE [LARGE SCALE GENOMIC DNA]</scope>
    <source>
        <strain evidence="11">cv. Nemared</strain>
    </source>
</reference>
<dbReference type="PANTHER" id="PTHR47947:SF25">
    <property type="entry name" value="DIMETHYLNONATRIENE SYNTHASE"/>
    <property type="match status" value="1"/>
</dbReference>
<dbReference type="GO" id="GO:0020037">
    <property type="term" value="F:heme binding"/>
    <property type="evidence" value="ECO:0007669"/>
    <property type="project" value="InterPro"/>
</dbReference>
<keyword evidence="9" id="KW-0812">Transmembrane</keyword>
<evidence type="ECO:0000256" key="2">
    <source>
        <dbReference type="ARBA" id="ARBA00022617"/>
    </source>
</evidence>
<keyword evidence="4 8" id="KW-0560">Oxidoreductase</keyword>
<evidence type="ECO:0000256" key="9">
    <source>
        <dbReference type="SAM" id="Phobius"/>
    </source>
</evidence>
<keyword evidence="5 7" id="KW-0408">Iron</keyword>
<evidence type="ECO:0000256" key="5">
    <source>
        <dbReference type="ARBA" id="ARBA00023004"/>
    </source>
</evidence>
<dbReference type="Pfam" id="PF00067">
    <property type="entry name" value="p450"/>
    <property type="match status" value="1"/>
</dbReference>
<dbReference type="InterPro" id="IPR050651">
    <property type="entry name" value="Plant_Cytochrome_P450_Monoox"/>
</dbReference>
<organism evidence="10 11">
    <name type="scientific">Prunus persica</name>
    <name type="common">Peach</name>
    <name type="synonym">Amygdalus persica</name>
    <dbReference type="NCBI Taxonomy" id="3760"/>
    <lineage>
        <taxon>Eukaryota</taxon>
        <taxon>Viridiplantae</taxon>
        <taxon>Streptophyta</taxon>
        <taxon>Embryophyta</taxon>
        <taxon>Tracheophyta</taxon>
        <taxon>Spermatophyta</taxon>
        <taxon>Magnoliopsida</taxon>
        <taxon>eudicotyledons</taxon>
        <taxon>Gunneridae</taxon>
        <taxon>Pentapetalae</taxon>
        <taxon>rosids</taxon>
        <taxon>fabids</taxon>
        <taxon>Rosales</taxon>
        <taxon>Rosaceae</taxon>
        <taxon>Amygdaloideae</taxon>
        <taxon>Amygdaleae</taxon>
        <taxon>Prunus</taxon>
    </lineage>
</organism>
<evidence type="ECO:0000313" key="10">
    <source>
        <dbReference type="EMBL" id="ONH92809.1"/>
    </source>
</evidence>
<dbReference type="SUPFAM" id="SSF48264">
    <property type="entry name" value="Cytochrome P450"/>
    <property type="match status" value="1"/>
</dbReference>
<dbReference type="InterPro" id="IPR017972">
    <property type="entry name" value="Cyt_P450_CS"/>
</dbReference>
<dbReference type="PROSITE" id="PS00086">
    <property type="entry name" value="CYTOCHROME_P450"/>
    <property type="match status" value="1"/>
</dbReference>
<keyword evidence="2 7" id="KW-0349">Heme</keyword>
<keyword evidence="9" id="KW-1133">Transmembrane helix</keyword>
<accession>A0A251N2L6</accession>
<dbReference type="STRING" id="3760.A0A251N2L6"/>
<dbReference type="EMBL" id="CM007658">
    <property type="protein sequence ID" value="ONH92809.1"/>
    <property type="molecule type" value="Genomic_DNA"/>
</dbReference>
<dbReference type="PANTHER" id="PTHR47947">
    <property type="entry name" value="CYTOCHROME P450 82C3-RELATED"/>
    <property type="match status" value="1"/>
</dbReference>
<dbReference type="eggNOG" id="KOG0156">
    <property type="taxonomic scope" value="Eukaryota"/>
</dbReference>
<dbReference type="Gene3D" id="1.10.630.10">
    <property type="entry name" value="Cytochrome P450"/>
    <property type="match status" value="1"/>
</dbReference>
<dbReference type="FunFam" id="1.10.630.10:FF:000026">
    <property type="entry name" value="Cytochrome P450 82C4"/>
    <property type="match status" value="1"/>
</dbReference>
<dbReference type="GO" id="GO:0016705">
    <property type="term" value="F:oxidoreductase activity, acting on paired donors, with incorporation or reduction of molecular oxygen"/>
    <property type="evidence" value="ECO:0007669"/>
    <property type="project" value="InterPro"/>
</dbReference>
<evidence type="ECO:0000256" key="8">
    <source>
        <dbReference type="RuleBase" id="RU000461"/>
    </source>
</evidence>
<comment type="similarity">
    <text evidence="1 8">Belongs to the cytochrome P450 family.</text>
</comment>
<feature type="transmembrane region" description="Helical" evidence="9">
    <location>
        <begin position="6"/>
        <end position="28"/>
    </location>
</feature>
<evidence type="ECO:0000256" key="6">
    <source>
        <dbReference type="ARBA" id="ARBA00023033"/>
    </source>
</evidence>
<dbReference type="Proteomes" id="UP000006882">
    <property type="component" value="Chromosome G8"/>
</dbReference>
<dbReference type="OrthoDB" id="1147154at2759"/>